<evidence type="ECO:0000256" key="5">
    <source>
        <dbReference type="ARBA" id="ARBA00023212"/>
    </source>
</evidence>
<reference evidence="6 7" key="1">
    <citation type="submission" date="2011-10" db="EMBL/GenBank/DDBJ databases">
        <authorList>
            <person name="Genoscope - CEA"/>
        </authorList>
    </citation>
    <scope>NUCLEOTIDE SEQUENCE [LARGE SCALE GENOMIC DNA]</scope>
    <source>
        <strain evidence="6 7">RCC 1105</strain>
    </source>
</reference>
<dbReference type="AlphaFoldDB" id="K8EPB5"/>
<keyword evidence="3" id="KW-0963">Cytoplasm</keyword>
<dbReference type="STRING" id="41875.K8EPB5"/>
<gene>
    <name evidence="6" type="ORF">Bathy01g01040</name>
</gene>
<keyword evidence="4" id="KW-0009">Actin-binding</keyword>
<evidence type="ECO:0000256" key="2">
    <source>
        <dbReference type="ARBA" id="ARBA00005919"/>
    </source>
</evidence>
<dbReference type="InterPro" id="IPR034666">
    <property type="entry name" value="ARPC2/4"/>
</dbReference>
<dbReference type="GO" id="GO:0051015">
    <property type="term" value="F:actin filament binding"/>
    <property type="evidence" value="ECO:0007669"/>
    <property type="project" value="TreeGrafter"/>
</dbReference>
<comment type="similarity">
    <text evidence="2">Belongs to the ARPC4 family.</text>
</comment>
<dbReference type="EMBL" id="FO082278">
    <property type="protein sequence ID" value="CCO14290.1"/>
    <property type="molecule type" value="Genomic_DNA"/>
</dbReference>
<dbReference type="PANTHER" id="PTHR22629:SF0">
    <property type="entry name" value="ACTIN-RELATED PROTEIN 2_3 COMPLEX SUBUNIT 4"/>
    <property type="match status" value="1"/>
</dbReference>
<sequence length="197" mass="22113">MSSREQHYAKVREALTDALRKIETDDDDDDDQSNVMMIPTPFVEFQDEFPEQLYPEVRIERAIGGGVGGAGSSSSSSKNNSNNNEVILVESSRNSFRVSVKLKHSDELDAILTKQLSRFMRQRAEQFSIVRKKTTNSDAFDLSFLVTQKHKKQFVNSSLVAFMVDFLKSVDGEISEQKLSVSSRGRAVAEEFLGGFC</sequence>
<keyword evidence="5" id="KW-0206">Cytoskeleton</keyword>
<dbReference type="RefSeq" id="XP_007515411.1">
    <property type="nucleotide sequence ID" value="XM_007515349.1"/>
</dbReference>
<dbReference type="eggNOG" id="KOG1876">
    <property type="taxonomic scope" value="Eukaryota"/>
</dbReference>
<proteinExistence type="inferred from homology"/>
<name>K8EPB5_9CHLO</name>
<dbReference type="PANTHER" id="PTHR22629">
    <property type="entry name" value="ARP2/3 COMPLEX 20 KD SUBUNIT"/>
    <property type="match status" value="1"/>
</dbReference>
<evidence type="ECO:0000313" key="6">
    <source>
        <dbReference type="EMBL" id="CCO14290.1"/>
    </source>
</evidence>
<dbReference type="GO" id="GO:0030041">
    <property type="term" value="P:actin filament polymerization"/>
    <property type="evidence" value="ECO:0007669"/>
    <property type="project" value="InterPro"/>
</dbReference>
<keyword evidence="7" id="KW-1185">Reference proteome</keyword>
<dbReference type="OrthoDB" id="336240at2759"/>
<dbReference type="Proteomes" id="UP000198341">
    <property type="component" value="Chromosome 1"/>
</dbReference>
<organism evidence="6 7">
    <name type="scientific">Bathycoccus prasinos</name>
    <dbReference type="NCBI Taxonomy" id="41875"/>
    <lineage>
        <taxon>Eukaryota</taxon>
        <taxon>Viridiplantae</taxon>
        <taxon>Chlorophyta</taxon>
        <taxon>Mamiellophyceae</taxon>
        <taxon>Mamiellales</taxon>
        <taxon>Bathycoccaceae</taxon>
        <taxon>Bathycoccus</taxon>
    </lineage>
</organism>
<evidence type="ECO:0000313" key="7">
    <source>
        <dbReference type="Proteomes" id="UP000198341"/>
    </source>
</evidence>
<comment type="subcellular location">
    <subcellularLocation>
        <location evidence="1">Cytoplasm</location>
        <location evidence="1">Cytoskeleton</location>
    </subcellularLocation>
</comment>
<evidence type="ECO:0000256" key="4">
    <source>
        <dbReference type="ARBA" id="ARBA00023203"/>
    </source>
</evidence>
<dbReference type="Pfam" id="PF05856">
    <property type="entry name" value="ARPC4"/>
    <property type="match status" value="1"/>
</dbReference>
<dbReference type="GeneID" id="19017840"/>
<dbReference type="KEGG" id="bpg:Bathy01g01040"/>
<evidence type="ECO:0000256" key="3">
    <source>
        <dbReference type="ARBA" id="ARBA00022490"/>
    </source>
</evidence>
<dbReference type="Gene3D" id="3.30.1460.20">
    <property type="match status" value="1"/>
</dbReference>
<evidence type="ECO:0000256" key="1">
    <source>
        <dbReference type="ARBA" id="ARBA00004245"/>
    </source>
</evidence>
<dbReference type="GO" id="GO:0034314">
    <property type="term" value="P:Arp2/3 complex-mediated actin nucleation"/>
    <property type="evidence" value="ECO:0007669"/>
    <property type="project" value="InterPro"/>
</dbReference>
<dbReference type="GO" id="GO:0005885">
    <property type="term" value="C:Arp2/3 protein complex"/>
    <property type="evidence" value="ECO:0007669"/>
    <property type="project" value="InterPro"/>
</dbReference>
<dbReference type="InterPro" id="IPR008384">
    <property type="entry name" value="ARPC4"/>
</dbReference>
<protein>
    <submittedName>
        <fullName evidence="6">Actin-related protein 2/3 complex subunit 4</fullName>
    </submittedName>
</protein>
<accession>K8EPB5</accession>
<dbReference type="SUPFAM" id="SSF69645">
    <property type="entry name" value="Arp2/3 complex subunits"/>
    <property type="match status" value="1"/>
</dbReference>